<gene>
    <name evidence="1" type="ORF">NM688_g39</name>
</gene>
<name>A0ACC1TFS5_9APHY</name>
<evidence type="ECO:0000313" key="2">
    <source>
        <dbReference type="Proteomes" id="UP001148662"/>
    </source>
</evidence>
<evidence type="ECO:0000313" key="1">
    <source>
        <dbReference type="EMBL" id="KAJ3559927.1"/>
    </source>
</evidence>
<accession>A0ACC1TFS5</accession>
<organism evidence="1 2">
    <name type="scientific">Phlebia brevispora</name>
    <dbReference type="NCBI Taxonomy" id="194682"/>
    <lineage>
        <taxon>Eukaryota</taxon>
        <taxon>Fungi</taxon>
        <taxon>Dikarya</taxon>
        <taxon>Basidiomycota</taxon>
        <taxon>Agaricomycotina</taxon>
        <taxon>Agaricomycetes</taxon>
        <taxon>Polyporales</taxon>
        <taxon>Meruliaceae</taxon>
        <taxon>Phlebia</taxon>
    </lineage>
</organism>
<keyword evidence="2" id="KW-1185">Reference proteome</keyword>
<reference evidence="1" key="1">
    <citation type="submission" date="2022-07" db="EMBL/GenBank/DDBJ databases">
        <title>Genome Sequence of Phlebia brevispora.</title>
        <authorList>
            <person name="Buettner E."/>
        </authorList>
    </citation>
    <scope>NUCLEOTIDE SEQUENCE</scope>
    <source>
        <strain evidence="1">MPL23</strain>
    </source>
</reference>
<proteinExistence type="predicted"/>
<protein>
    <submittedName>
        <fullName evidence="1">Uncharacterized protein</fullName>
    </submittedName>
</protein>
<comment type="caution">
    <text evidence="1">The sequence shown here is derived from an EMBL/GenBank/DDBJ whole genome shotgun (WGS) entry which is preliminary data.</text>
</comment>
<dbReference type="Proteomes" id="UP001148662">
    <property type="component" value="Unassembled WGS sequence"/>
</dbReference>
<sequence>MSTPKNPASELRALADLINGAVAQIEAACSSRSQTFPPADEQFTLESEAARMSPDILMQSNVIVAASQQLISAVRLPALTLMITALTPYITACLRLSISLHVPEILREAGPQGLHVRDIAAKTNVDPAKLARVLRLLATSHIFREVTPDTFANNRVSSLIDTYKPVSTILEHPEDKFDSTSGIAAILEHVTDEGSKSAAWLTETVTDKKIGFSQEPNETAFNKAFGTQLAMFPWLELPENILRLKRFALGMKGTQSMAPPSNILQGFDWKDLPKGSVVVDVGAGSGHHSLVLAKTHQHLEFVIQDRDAVIPDAVKHWGTELPEAIKVGRVKFQGNSASRENLVIAHGNRPAHDFFTPQPVKEPAVFLLRMVLHDWSDKYATMILKQLRAAASPHTQLLVIDFTMQYACEDTTSARQIPGAVLPLPPAPLLANKGTGDVLPYCADLNIMALCNGEERTLSHFQKLFEGAGWKLSRVNYTPGVELENTKIFAVPIMPATSQ</sequence>
<dbReference type="EMBL" id="JANHOG010000003">
    <property type="protein sequence ID" value="KAJ3559927.1"/>
    <property type="molecule type" value="Genomic_DNA"/>
</dbReference>